<dbReference type="InterPro" id="IPR012349">
    <property type="entry name" value="Split_barrel_FMN-bd"/>
</dbReference>
<proteinExistence type="predicted"/>
<evidence type="ECO:0008006" key="4">
    <source>
        <dbReference type="Google" id="ProtNLM"/>
    </source>
</evidence>
<keyword evidence="3" id="KW-1185">Reference proteome</keyword>
<evidence type="ECO:0000313" key="3">
    <source>
        <dbReference type="Proteomes" id="UP000438448"/>
    </source>
</evidence>
<dbReference type="Gene3D" id="2.30.110.10">
    <property type="entry name" value="Electron Transport, Fmn-binding Protein, Chain A"/>
    <property type="match status" value="1"/>
</dbReference>
<accession>A0A7K0D891</accession>
<evidence type="ECO:0000313" key="2">
    <source>
        <dbReference type="EMBL" id="MQY22005.1"/>
    </source>
</evidence>
<comment type="caution">
    <text evidence="2">The sequence shown here is derived from an EMBL/GenBank/DDBJ whole genome shotgun (WGS) entry which is preliminary data.</text>
</comment>
<name>A0A7K0D891_9NOCA</name>
<dbReference type="EMBL" id="WEGK01000012">
    <property type="protein sequence ID" value="MQY22005.1"/>
    <property type="molecule type" value="Genomic_DNA"/>
</dbReference>
<feature type="region of interest" description="Disordered" evidence="1">
    <location>
        <begin position="1"/>
        <end position="27"/>
    </location>
</feature>
<gene>
    <name evidence="2" type="ORF">NRB20_51180</name>
</gene>
<sequence>MWIEPNPTDTEPEPVSGESRPTGHRGSVVDLDRAEAMRLLAQAACGRVVFTRDALPAIRPVRHIVRDDRIIVLVRLISRTTDVVCARDRVVVAYEADDLDPHGRSGWAVVVTGPAHPITDPDLIARYEPMLRSGLDRAGDVVVAIEPTIVSGIALRGGY</sequence>
<dbReference type="InterPro" id="IPR024747">
    <property type="entry name" value="Pyridox_Oxase-rel"/>
</dbReference>
<protein>
    <recommendedName>
        <fullName evidence="4">Pyridoxamine 5'-phosphate oxidase</fullName>
    </recommendedName>
</protein>
<dbReference type="AlphaFoldDB" id="A0A7K0D891"/>
<reference evidence="2 3" key="1">
    <citation type="submission" date="2019-10" db="EMBL/GenBank/DDBJ databases">
        <title>Nocardia macrotermitis sp. nov. and Nocardia aurantia sp. nov., isolated from the gut of fungus growing-termite Macrotermes natalensis.</title>
        <authorList>
            <person name="Benndorf R."/>
            <person name="Schwitalla J."/>
            <person name="Martin K."/>
            <person name="De Beer W."/>
            <person name="Kaster A.-K."/>
            <person name="Vollmers J."/>
            <person name="Poulsen M."/>
            <person name="Beemelmanns C."/>
        </authorList>
    </citation>
    <scope>NUCLEOTIDE SEQUENCE [LARGE SCALE GENOMIC DNA]</scope>
    <source>
        <strain evidence="2 3">RB20</strain>
    </source>
</reference>
<dbReference type="Proteomes" id="UP000438448">
    <property type="component" value="Unassembled WGS sequence"/>
</dbReference>
<dbReference type="Pfam" id="PF12900">
    <property type="entry name" value="Pyridox_ox_2"/>
    <property type="match status" value="1"/>
</dbReference>
<evidence type="ECO:0000256" key="1">
    <source>
        <dbReference type="SAM" id="MobiDB-lite"/>
    </source>
</evidence>
<dbReference type="SUPFAM" id="SSF50475">
    <property type="entry name" value="FMN-binding split barrel"/>
    <property type="match status" value="1"/>
</dbReference>
<organism evidence="2 3">
    <name type="scientific">Nocardia macrotermitis</name>
    <dbReference type="NCBI Taxonomy" id="2585198"/>
    <lineage>
        <taxon>Bacteria</taxon>
        <taxon>Bacillati</taxon>
        <taxon>Actinomycetota</taxon>
        <taxon>Actinomycetes</taxon>
        <taxon>Mycobacteriales</taxon>
        <taxon>Nocardiaceae</taxon>
        <taxon>Nocardia</taxon>
    </lineage>
</organism>